<evidence type="ECO:0000256" key="2">
    <source>
        <dbReference type="SAM" id="MobiDB-lite"/>
    </source>
</evidence>
<accession>A0A835UTQ1</accession>
<protein>
    <submittedName>
        <fullName evidence="3">Uncharacterized protein</fullName>
    </submittedName>
</protein>
<feature type="compositionally biased region" description="Basic and acidic residues" evidence="2">
    <location>
        <begin position="556"/>
        <end position="582"/>
    </location>
</feature>
<dbReference type="OrthoDB" id="1927957at2759"/>
<evidence type="ECO:0000256" key="1">
    <source>
        <dbReference type="SAM" id="Coils"/>
    </source>
</evidence>
<keyword evidence="1" id="KW-0175">Coiled coil</keyword>
<dbReference type="AlphaFoldDB" id="A0A835UTQ1"/>
<comment type="caution">
    <text evidence="3">The sequence shown here is derived from an EMBL/GenBank/DDBJ whole genome shotgun (WGS) entry which is preliminary data.</text>
</comment>
<sequence>MRGSALVIQPPEEAPANVPSKTLTCYPDSHRHSGRTLQTRGRIRKPGFPLKIGIRRVDGPASSGRRSFPATPMIRWNLECAERSGKLTPEVGDRTFRKGKNALGRTVETLSARKIAAGIWHLQLKEVTLREGGGREATGANLGFEHCHGSLQFDHACDNDNGNLHFGLRNGLSTSVTLPKSASTTLPNPAMEKATKWDFDCQGISEEAFHRFSQLKFLENKQASTASVVSSLQAKLELARTRIYELEAERQSYKKKMDNFLRKLAEERALWRTREHEKVRSIISGMKDDLRREKKNRQRVEIVNSKLVNELAEAKLTAKRIMQEYDKEKKARELMEEVCDELAKEIGEDKAEVDASKRESIKIREEVEEERKMLQMAEVWREERVQMKLLDAKLALEDKHSKLCKLQEDIEAFLRAQKCSRPDTSTIRQAELLKEAVDLIKMDDIKEFAYQPPAASEDIFAVFEELKQKEETKVREIEPCYGNSPNSHESNIHSVSPATDVFLEKSSRRYSNADTGDDSDWETLSPGEEHESSNSPGISEPSVNAMCDESFASASEMDKEKIGEKGEVNIENREKHHNEQGRKTGATITTLWKSSCPHNGEIQKKSAELFNGKLLDGRMSNVTLYPECKVGEDLSPPRIDRWNSPDLANRHLSRGMKGCIEWPRGLQKHSLKAKLLEARLESQKTQLRHVLKHKI</sequence>
<gene>
    <name evidence="3" type="ORF">HPP92_015917</name>
</gene>
<reference evidence="3 4" key="1">
    <citation type="journal article" date="2020" name="Nat. Food">
        <title>A phased Vanilla planifolia genome enables genetic improvement of flavour and production.</title>
        <authorList>
            <person name="Hasing T."/>
            <person name="Tang H."/>
            <person name="Brym M."/>
            <person name="Khazi F."/>
            <person name="Huang T."/>
            <person name="Chambers A.H."/>
        </authorList>
    </citation>
    <scope>NUCLEOTIDE SEQUENCE [LARGE SCALE GENOMIC DNA]</scope>
    <source>
        <tissue evidence="3">Leaf</tissue>
    </source>
</reference>
<feature type="region of interest" description="Disordered" evidence="2">
    <location>
        <begin position="508"/>
        <end position="585"/>
    </location>
</feature>
<dbReference type="Proteomes" id="UP000639772">
    <property type="component" value="Unassembled WGS sequence"/>
</dbReference>
<feature type="coiled-coil region" evidence="1">
    <location>
        <begin position="304"/>
        <end position="359"/>
    </location>
</feature>
<name>A0A835UTQ1_VANPL</name>
<dbReference type="PANTHER" id="PTHR31071:SF2">
    <property type="entry name" value="ACTIN CYTOSKELETON-REGULATORY COMPLEX PAN-LIKE PROTEIN"/>
    <property type="match status" value="1"/>
</dbReference>
<organism evidence="3 4">
    <name type="scientific">Vanilla planifolia</name>
    <name type="common">Vanilla</name>
    <dbReference type="NCBI Taxonomy" id="51239"/>
    <lineage>
        <taxon>Eukaryota</taxon>
        <taxon>Viridiplantae</taxon>
        <taxon>Streptophyta</taxon>
        <taxon>Embryophyta</taxon>
        <taxon>Tracheophyta</taxon>
        <taxon>Spermatophyta</taxon>
        <taxon>Magnoliopsida</taxon>
        <taxon>Liliopsida</taxon>
        <taxon>Asparagales</taxon>
        <taxon>Orchidaceae</taxon>
        <taxon>Vanilloideae</taxon>
        <taxon>Vanilleae</taxon>
        <taxon>Vanilla</taxon>
    </lineage>
</organism>
<evidence type="ECO:0000313" key="4">
    <source>
        <dbReference type="Proteomes" id="UP000639772"/>
    </source>
</evidence>
<proteinExistence type="predicted"/>
<evidence type="ECO:0000313" key="3">
    <source>
        <dbReference type="EMBL" id="KAG0471371.1"/>
    </source>
</evidence>
<feature type="coiled-coil region" evidence="1">
    <location>
        <begin position="229"/>
        <end position="270"/>
    </location>
</feature>
<dbReference type="EMBL" id="JADCNM010000008">
    <property type="protein sequence ID" value="KAG0471371.1"/>
    <property type="molecule type" value="Genomic_DNA"/>
</dbReference>
<dbReference type="PANTHER" id="PTHR31071">
    <property type="entry name" value="GB|AAF24581.1"/>
    <property type="match status" value="1"/>
</dbReference>
<dbReference type="InterPro" id="IPR043424">
    <property type="entry name" value="BLT-like"/>
</dbReference>